<evidence type="ECO:0000313" key="2">
    <source>
        <dbReference type="Proteomes" id="UP000192042"/>
    </source>
</evidence>
<accession>A0A1W1IAC2</accession>
<evidence type="ECO:0008006" key="3">
    <source>
        <dbReference type="Google" id="ProtNLM"/>
    </source>
</evidence>
<gene>
    <name evidence="1" type="ORF">NSJP_3830</name>
</gene>
<dbReference type="Proteomes" id="UP000192042">
    <property type="component" value="Chromosome I"/>
</dbReference>
<dbReference type="KEGG" id="nja:NSJP_3830"/>
<name>A0A1W1IAC2_9BACT</name>
<protein>
    <recommendedName>
        <fullName evidence="3">Lipoprotein</fullName>
    </recommendedName>
</protein>
<dbReference type="PROSITE" id="PS51257">
    <property type="entry name" value="PROKAR_LIPOPROTEIN"/>
    <property type="match status" value="1"/>
</dbReference>
<reference evidence="1 2" key="1">
    <citation type="submission" date="2017-03" db="EMBL/GenBank/DDBJ databases">
        <authorList>
            <person name="Afonso C.L."/>
            <person name="Miller P.J."/>
            <person name="Scott M.A."/>
            <person name="Spackman E."/>
            <person name="Goraichik I."/>
            <person name="Dimitrov K.M."/>
            <person name="Suarez D.L."/>
            <person name="Swayne D.E."/>
        </authorList>
    </citation>
    <scope>NUCLEOTIDE SEQUENCE [LARGE SCALE GENOMIC DNA]</scope>
    <source>
        <strain evidence="1">Genome sequencing of Nitrospira japonica strain NJ11</strain>
    </source>
</reference>
<organism evidence="1 2">
    <name type="scientific">Nitrospira japonica</name>
    <dbReference type="NCBI Taxonomy" id="1325564"/>
    <lineage>
        <taxon>Bacteria</taxon>
        <taxon>Pseudomonadati</taxon>
        <taxon>Nitrospirota</taxon>
        <taxon>Nitrospiria</taxon>
        <taxon>Nitrospirales</taxon>
        <taxon>Nitrospiraceae</taxon>
        <taxon>Nitrospira</taxon>
    </lineage>
</organism>
<dbReference type="EMBL" id="LT828648">
    <property type="protein sequence ID" value="SLM49997.1"/>
    <property type="molecule type" value="Genomic_DNA"/>
</dbReference>
<dbReference type="STRING" id="1325564.NSJP_3830"/>
<dbReference type="RefSeq" id="WP_080888161.1">
    <property type="nucleotide sequence ID" value="NZ_LT828648.1"/>
</dbReference>
<proteinExistence type="predicted"/>
<dbReference type="AlphaFoldDB" id="A0A1W1IAC2"/>
<sequence>MRRGIGIVLGFAVITGCTGVTPTPAERNVQDVAATRAWLRGPMKESCDRLPGPESRKGCALALDGTLAKLRGDHLTRDDNFRIELARAKGADELRRLWTRPDHEAWLRGIRTAACQRAPYPESARRCLDGIEAELLRLSHPDEVASEQPEVRAKRAVARIEAREQARAAEQQRPREREFSLVGLAGESGQAQPSVSLSVSKHPVVVKPVQPGLGMPVAPLSPPVSCTSTVVGGAVRTDCY</sequence>
<keyword evidence="2" id="KW-1185">Reference proteome</keyword>
<evidence type="ECO:0000313" key="1">
    <source>
        <dbReference type="EMBL" id="SLM49997.1"/>
    </source>
</evidence>